<feature type="domain" description="N-acetyltransferase" evidence="12">
    <location>
        <begin position="24"/>
        <end position="173"/>
    </location>
</feature>
<dbReference type="SUPFAM" id="SSF55729">
    <property type="entry name" value="Acyl-CoA N-acyltransferases (Nat)"/>
    <property type="match status" value="1"/>
</dbReference>
<accession>A0A811JSY0</accession>
<gene>
    <name evidence="13" type="ORF">BOKJ2_LOCUS1239</name>
</gene>
<evidence type="ECO:0000259" key="12">
    <source>
        <dbReference type="PROSITE" id="PS51186"/>
    </source>
</evidence>
<keyword evidence="2" id="KW-0012">Acyltransferase</keyword>
<comment type="catalytic activity">
    <reaction evidence="7">
        <text>N-terminal L-methionyl-L-lysyl-[protein] + acetyl-CoA = N-terminal N(alpha)-acetyl-L-methionyl-L-lysyl-[protein] + CoA + H(+)</text>
        <dbReference type="Rhea" id="RHEA:50580"/>
        <dbReference type="Rhea" id="RHEA-COMP:12734"/>
        <dbReference type="Rhea" id="RHEA-COMP:12735"/>
        <dbReference type="ChEBI" id="CHEBI:15378"/>
        <dbReference type="ChEBI" id="CHEBI:57287"/>
        <dbReference type="ChEBI" id="CHEBI:57288"/>
        <dbReference type="ChEBI" id="CHEBI:133406"/>
        <dbReference type="ChEBI" id="CHEBI:133407"/>
        <dbReference type="EC" id="2.3.1.258"/>
    </reaction>
</comment>
<dbReference type="EMBL" id="CAJFDH010000001">
    <property type="protein sequence ID" value="CAD5206555.1"/>
    <property type="molecule type" value="Genomic_DNA"/>
</dbReference>
<comment type="catalytic activity">
    <reaction evidence="8">
        <text>N-terminal L-methionyl-L-valyl-[protein] + acetyl-CoA = N-terminal N(alpha)-acetyl-L-methionyl-L-valyl-[protein] + CoA + H(+)</text>
        <dbReference type="Rhea" id="RHEA:50572"/>
        <dbReference type="Rhea" id="RHEA-COMP:12730"/>
        <dbReference type="Rhea" id="RHEA-COMP:12731"/>
        <dbReference type="ChEBI" id="CHEBI:15378"/>
        <dbReference type="ChEBI" id="CHEBI:57287"/>
        <dbReference type="ChEBI" id="CHEBI:57288"/>
        <dbReference type="ChEBI" id="CHEBI:133402"/>
        <dbReference type="ChEBI" id="CHEBI:133403"/>
        <dbReference type="EC" id="2.3.1.258"/>
    </reaction>
</comment>
<dbReference type="Pfam" id="PF00583">
    <property type="entry name" value="Acetyltransf_1"/>
    <property type="match status" value="1"/>
</dbReference>
<keyword evidence="14" id="KW-1185">Reference proteome</keyword>
<comment type="catalytic activity">
    <reaction evidence="10">
        <text>N-terminal L-methionyl-L-leucyl-[protein] + acetyl-CoA = N-terminal N(alpha)-acetyl-L-methionyl-L-leucyl-[protein] + CoA + H(+)</text>
        <dbReference type="Rhea" id="RHEA:50520"/>
        <dbReference type="Rhea" id="RHEA-COMP:12711"/>
        <dbReference type="Rhea" id="RHEA-COMP:12712"/>
        <dbReference type="ChEBI" id="CHEBI:15378"/>
        <dbReference type="ChEBI" id="CHEBI:57287"/>
        <dbReference type="ChEBI" id="CHEBI:57288"/>
        <dbReference type="ChEBI" id="CHEBI:133377"/>
        <dbReference type="ChEBI" id="CHEBI:133378"/>
        <dbReference type="EC" id="2.3.1.258"/>
    </reaction>
</comment>
<dbReference type="OrthoDB" id="47374at2759"/>
<dbReference type="Proteomes" id="UP000783686">
    <property type="component" value="Unassembled WGS sequence"/>
</dbReference>
<dbReference type="CDD" id="cd04301">
    <property type="entry name" value="NAT_SF"/>
    <property type="match status" value="1"/>
</dbReference>
<comment type="catalytic activity">
    <reaction evidence="4">
        <text>N-terminal L-methionyl-L-seryl-[protein] + acetyl-CoA = N-terminal N(alpha)-acetyl-L-methionyl-L-seryl-[protein] + CoA + H(+)</text>
        <dbReference type="Rhea" id="RHEA:50568"/>
        <dbReference type="Rhea" id="RHEA-COMP:12728"/>
        <dbReference type="Rhea" id="RHEA-COMP:12729"/>
        <dbReference type="ChEBI" id="CHEBI:15378"/>
        <dbReference type="ChEBI" id="CHEBI:57287"/>
        <dbReference type="ChEBI" id="CHEBI:57288"/>
        <dbReference type="ChEBI" id="CHEBI:133400"/>
        <dbReference type="ChEBI" id="CHEBI:133401"/>
        <dbReference type="EC" id="2.3.1.258"/>
    </reaction>
</comment>
<evidence type="ECO:0000256" key="4">
    <source>
        <dbReference type="ARBA" id="ARBA00048251"/>
    </source>
</evidence>
<evidence type="ECO:0000256" key="8">
    <source>
        <dbReference type="ARBA" id="ARBA00048799"/>
    </source>
</evidence>
<dbReference type="EC" id="2.3.1.258" evidence="3"/>
<dbReference type="InterPro" id="IPR051556">
    <property type="entry name" value="N-term/lysine_N-AcTrnsfr"/>
</dbReference>
<organism evidence="13 14">
    <name type="scientific">Bursaphelenchus okinawaensis</name>
    <dbReference type="NCBI Taxonomy" id="465554"/>
    <lineage>
        <taxon>Eukaryota</taxon>
        <taxon>Metazoa</taxon>
        <taxon>Ecdysozoa</taxon>
        <taxon>Nematoda</taxon>
        <taxon>Chromadorea</taxon>
        <taxon>Rhabditida</taxon>
        <taxon>Tylenchina</taxon>
        <taxon>Tylenchomorpha</taxon>
        <taxon>Aphelenchoidea</taxon>
        <taxon>Aphelenchoididae</taxon>
        <taxon>Bursaphelenchus</taxon>
    </lineage>
</organism>
<comment type="catalytic activity">
    <reaction evidence="11">
        <text>N-terminal L-methionyl-L-threonyl-[protein] + acetyl-CoA = N-terminal N(alpha)-acetyl-L-methionyl-L-threonyl-[protein] + CoA + H(+)</text>
        <dbReference type="Rhea" id="RHEA:50576"/>
        <dbReference type="Rhea" id="RHEA-COMP:12732"/>
        <dbReference type="Rhea" id="RHEA-COMP:12733"/>
        <dbReference type="ChEBI" id="CHEBI:15378"/>
        <dbReference type="ChEBI" id="CHEBI:57287"/>
        <dbReference type="ChEBI" id="CHEBI:57288"/>
        <dbReference type="ChEBI" id="CHEBI:133404"/>
        <dbReference type="ChEBI" id="CHEBI:133405"/>
        <dbReference type="EC" id="2.3.1.258"/>
    </reaction>
</comment>
<reference evidence="13" key="1">
    <citation type="submission" date="2020-09" db="EMBL/GenBank/DDBJ databases">
        <authorList>
            <person name="Kikuchi T."/>
        </authorList>
    </citation>
    <scope>NUCLEOTIDE SEQUENCE</scope>
    <source>
        <strain evidence="13">SH1</strain>
    </source>
</reference>
<dbReference type="InterPro" id="IPR000182">
    <property type="entry name" value="GNAT_dom"/>
</dbReference>
<protein>
    <recommendedName>
        <fullName evidence="3">N-terminal methionine N(alpha)-acetyltransferase NatE</fullName>
        <ecNumber evidence="3">2.3.1.258</ecNumber>
    </recommendedName>
</protein>
<comment type="catalytic activity">
    <reaction evidence="9">
        <text>N-terminal L-methionyl-L-alanyl-[protein] + acetyl-CoA = N-terminal N(alpha)-acetyl-L-methionyl-L-alanyl-[protein] + CoA + H(+)</text>
        <dbReference type="Rhea" id="RHEA:50564"/>
        <dbReference type="Rhea" id="RHEA-COMP:12726"/>
        <dbReference type="Rhea" id="RHEA-COMP:12727"/>
        <dbReference type="ChEBI" id="CHEBI:15378"/>
        <dbReference type="ChEBI" id="CHEBI:57287"/>
        <dbReference type="ChEBI" id="CHEBI:57288"/>
        <dbReference type="ChEBI" id="CHEBI:133398"/>
        <dbReference type="ChEBI" id="CHEBI:133399"/>
        <dbReference type="EC" id="2.3.1.258"/>
    </reaction>
</comment>
<evidence type="ECO:0000256" key="9">
    <source>
        <dbReference type="ARBA" id="ARBA00049002"/>
    </source>
</evidence>
<dbReference type="InterPro" id="IPR016181">
    <property type="entry name" value="Acyl_CoA_acyltransferase"/>
</dbReference>
<evidence type="ECO:0000256" key="6">
    <source>
        <dbReference type="ARBA" id="ARBA00048490"/>
    </source>
</evidence>
<evidence type="ECO:0000256" key="2">
    <source>
        <dbReference type="ARBA" id="ARBA00023315"/>
    </source>
</evidence>
<evidence type="ECO:0000256" key="10">
    <source>
        <dbReference type="ARBA" id="ARBA00049103"/>
    </source>
</evidence>
<keyword evidence="1" id="KW-0808">Transferase</keyword>
<sequence>MTEVAQMPDIVQNGKPKRMGRLNVELGSITQHNIMQLKKLNEAVFPVAYNSRFYKDVVTSGDLGKFVFFNDCVVGAVCCRIDIEEGVKKLYIMTLGTLAPYRRLGIGSMLLNHVFSLCEKDKGIKSVTLHVQINNESALDFYQKFGFQKSGVAENYYKRIEPSSAYILEKEDN</sequence>
<dbReference type="FunFam" id="3.40.630.30:FF:000006">
    <property type="entry name" value="Putative n-alpha-acetyltransferase 50"/>
    <property type="match status" value="1"/>
</dbReference>
<comment type="catalytic activity">
    <reaction evidence="6">
        <text>N-terminal L-methionyl-L-phenylalanyl-[protein] + acetyl-CoA = N-terminal N(alpha)-acetyl-L-methionyl-L-phenylalanyl-[protein] + CoA + H(+)</text>
        <dbReference type="Rhea" id="RHEA:50528"/>
        <dbReference type="Rhea" id="RHEA-COMP:12715"/>
        <dbReference type="Rhea" id="RHEA-COMP:12716"/>
        <dbReference type="ChEBI" id="CHEBI:15378"/>
        <dbReference type="ChEBI" id="CHEBI:57287"/>
        <dbReference type="ChEBI" id="CHEBI:57288"/>
        <dbReference type="ChEBI" id="CHEBI:133382"/>
        <dbReference type="ChEBI" id="CHEBI:133383"/>
        <dbReference type="EC" id="2.3.1.258"/>
    </reaction>
</comment>
<comment type="catalytic activity">
    <reaction evidence="5">
        <text>N-terminal L-methionyl-L-tyrosyl-[protein] + acetyl-CoA = N-terminal N(alpha)-acetyl-L-methionyl-L-tyrosyl-[protein] + CoA + H(+)</text>
        <dbReference type="Rhea" id="RHEA:50532"/>
        <dbReference type="Rhea" id="RHEA-COMP:12717"/>
        <dbReference type="Rhea" id="RHEA-COMP:12718"/>
        <dbReference type="ChEBI" id="CHEBI:15378"/>
        <dbReference type="ChEBI" id="CHEBI:57287"/>
        <dbReference type="ChEBI" id="CHEBI:57288"/>
        <dbReference type="ChEBI" id="CHEBI:133384"/>
        <dbReference type="ChEBI" id="CHEBI:133385"/>
        <dbReference type="EC" id="2.3.1.258"/>
    </reaction>
</comment>
<evidence type="ECO:0000256" key="5">
    <source>
        <dbReference type="ARBA" id="ARBA00048335"/>
    </source>
</evidence>
<evidence type="ECO:0000256" key="7">
    <source>
        <dbReference type="ARBA" id="ARBA00048618"/>
    </source>
</evidence>
<dbReference type="EMBL" id="CAJFCW020000001">
    <property type="protein sequence ID" value="CAG9082245.1"/>
    <property type="molecule type" value="Genomic_DNA"/>
</dbReference>
<proteinExistence type="predicted"/>
<dbReference type="GO" id="GO:0120518">
    <property type="term" value="F:protein N-terminal-methionine acetyltransferase activity"/>
    <property type="evidence" value="ECO:0007669"/>
    <property type="project" value="UniProtKB-EC"/>
</dbReference>
<dbReference type="PROSITE" id="PS51186">
    <property type="entry name" value="GNAT"/>
    <property type="match status" value="1"/>
</dbReference>
<evidence type="ECO:0000256" key="3">
    <source>
        <dbReference type="ARBA" id="ARBA00039121"/>
    </source>
</evidence>
<evidence type="ECO:0000313" key="14">
    <source>
        <dbReference type="Proteomes" id="UP000614601"/>
    </source>
</evidence>
<dbReference type="Gene3D" id="3.40.630.30">
    <property type="match status" value="1"/>
</dbReference>
<dbReference type="GO" id="GO:0007064">
    <property type="term" value="P:mitotic sister chromatid cohesion"/>
    <property type="evidence" value="ECO:0007669"/>
    <property type="project" value="TreeGrafter"/>
</dbReference>
<dbReference type="PANTHER" id="PTHR42919:SF8">
    <property type="entry name" value="N-ALPHA-ACETYLTRANSFERASE 50"/>
    <property type="match status" value="1"/>
</dbReference>
<comment type="caution">
    <text evidence="13">The sequence shown here is derived from an EMBL/GenBank/DDBJ whole genome shotgun (WGS) entry which is preliminary data.</text>
</comment>
<dbReference type="AlphaFoldDB" id="A0A811JSY0"/>
<evidence type="ECO:0000256" key="1">
    <source>
        <dbReference type="ARBA" id="ARBA00022679"/>
    </source>
</evidence>
<evidence type="ECO:0000313" key="13">
    <source>
        <dbReference type="EMBL" id="CAD5206555.1"/>
    </source>
</evidence>
<name>A0A811JSY0_9BILA</name>
<evidence type="ECO:0000256" key="11">
    <source>
        <dbReference type="ARBA" id="ARBA00049454"/>
    </source>
</evidence>
<dbReference type="PANTHER" id="PTHR42919">
    <property type="entry name" value="N-ALPHA-ACETYLTRANSFERASE"/>
    <property type="match status" value="1"/>
</dbReference>
<dbReference type="GO" id="GO:0031415">
    <property type="term" value="C:NatA complex"/>
    <property type="evidence" value="ECO:0007669"/>
    <property type="project" value="TreeGrafter"/>
</dbReference>
<dbReference type="Proteomes" id="UP000614601">
    <property type="component" value="Unassembled WGS sequence"/>
</dbReference>